<dbReference type="InterPro" id="IPR024466">
    <property type="entry name" value="CHP02679_N"/>
</dbReference>
<feature type="domain" description="DUF2399" evidence="1">
    <location>
        <begin position="251"/>
        <end position="403"/>
    </location>
</feature>
<keyword evidence="4" id="KW-1185">Reference proteome</keyword>
<dbReference type="AlphaFoldDB" id="A0A561U4H0"/>
<feature type="domain" description="Conserved hypothetical protein CHP02679 N terminus" evidence="2">
    <location>
        <begin position="33"/>
        <end position="229"/>
    </location>
</feature>
<reference evidence="3 4" key="1">
    <citation type="submission" date="2019-06" db="EMBL/GenBank/DDBJ databases">
        <title>Sequencing the genomes of 1000 actinobacteria strains.</title>
        <authorList>
            <person name="Klenk H.-P."/>
        </authorList>
    </citation>
    <scope>NUCLEOTIDE SEQUENCE [LARGE SCALE GENOMIC DNA]</scope>
    <source>
        <strain evidence="3 4">DSM 46699</strain>
    </source>
</reference>
<evidence type="ECO:0000313" key="4">
    <source>
        <dbReference type="Proteomes" id="UP000316184"/>
    </source>
</evidence>
<dbReference type="InterPro" id="IPR024465">
    <property type="entry name" value="DUF2399"/>
</dbReference>
<dbReference type="EMBL" id="VIWX01000004">
    <property type="protein sequence ID" value="TWF94255.1"/>
    <property type="molecule type" value="Genomic_DNA"/>
</dbReference>
<organism evidence="3 4">
    <name type="scientific">Saccharopolyspora dendranthemae</name>
    <dbReference type="NCBI Taxonomy" id="1181886"/>
    <lineage>
        <taxon>Bacteria</taxon>
        <taxon>Bacillati</taxon>
        <taxon>Actinomycetota</taxon>
        <taxon>Actinomycetes</taxon>
        <taxon>Pseudonocardiales</taxon>
        <taxon>Pseudonocardiaceae</taxon>
        <taxon>Saccharopolyspora</taxon>
    </lineage>
</organism>
<accession>A0A561U4H0</accession>
<name>A0A561U4H0_9PSEU</name>
<evidence type="ECO:0000259" key="2">
    <source>
        <dbReference type="Pfam" id="PF11796"/>
    </source>
</evidence>
<evidence type="ECO:0000313" key="3">
    <source>
        <dbReference type="EMBL" id="TWF94255.1"/>
    </source>
</evidence>
<proteinExistence type="predicted"/>
<dbReference type="RefSeq" id="WP_145742495.1">
    <property type="nucleotide sequence ID" value="NZ_VIWX01000004.1"/>
</dbReference>
<dbReference type="OrthoDB" id="8188786at2"/>
<protein>
    <submittedName>
        <fullName evidence="3">Uncharacterized protein (TIGR02679 family)</fullName>
    </submittedName>
</protein>
<comment type="caution">
    <text evidence="3">The sequence shown here is derived from an EMBL/GenBank/DDBJ whole genome shotgun (WGS) entry which is preliminary data.</text>
</comment>
<gene>
    <name evidence="3" type="ORF">FHU35_14542</name>
</gene>
<sequence length="407" mass="43563">MAGTDEIRDALGVPELQGLWEAAREALSASKPTFRLELPDDATRAAVGELYGRPMWGEGTRISVSKLDEALRNRFGIGLSPALEALHGSAVVAAEPAAEQSDELLGVLDEHGLARASWAVPWLRWMRQYGRVAEPELTGITHAAARVLTAMSLTEPPHSWTSRAALAGRIGFPHSLDDGTALSRVVLKAAALAQGVESPGNDRDRRTLWERCGVAPDAVSATALTWALPLEGDDAFSAGVRARTEMGLPAHLSHLDLEAAPARLVAGGTAIAVCEHPRLLEAAVREGLHHPVICLSGAPTTAARELLERLTRDGAALHVHTDFDWPGIGAALTAQRHGAKPWRMSADDYRAALDHAAEHRIDLPNLIGSPVPTPWDPQLADLMANTSRAIEEEQALEPLLTDLRNGL</sequence>
<dbReference type="Pfam" id="PF09664">
    <property type="entry name" value="DUF2399"/>
    <property type="match status" value="1"/>
</dbReference>
<evidence type="ECO:0000259" key="1">
    <source>
        <dbReference type="Pfam" id="PF09664"/>
    </source>
</evidence>
<dbReference type="Pfam" id="PF11796">
    <property type="entry name" value="DUF3323"/>
    <property type="match status" value="1"/>
</dbReference>
<dbReference type="Proteomes" id="UP000316184">
    <property type="component" value="Unassembled WGS sequence"/>
</dbReference>